<feature type="region of interest" description="Disordered" evidence="4">
    <location>
        <begin position="1265"/>
        <end position="1284"/>
    </location>
</feature>
<feature type="region of interest" description="Disordered" evidence="4">
    <location>
        <begin position="1820"/>
        <end position="1845"/>
    </location>
</feature>
<gene>
    <name evidence="5" type="primary">arhgef4</name>
    <name evidence="5" type="ORF">DAT39_015040</name>
</gene>
<feature type="compositionally biased region" description="Polar residues" evidence="4">
    <location>
        <begin position="288"/>
        <end position="318"/>
    </location>
</feature>
<feature type="region of interest" description="Disordered" evidence="4">
    <location>
        <begin position="267"/>
        <end position="322"/>
    </location>
</feature>
<feature type="compositionally biased region" description="Polar residues" evidence="4">
    <location>
        <begin position="1899"/>
        <end position="1911"/>
    </location>
</feature>
<reference evidence="5" key="1">
    <citation type="submission" date="2020-07" db="EMBL/GenBank/DDBJ databases">
        <title>Clarias magur genome sequencing, assembly and annotation.</title>
        <authorList>
            <person name="Kushwaha B."/>
            <person name="Kumar R."/>
            <person name="Das P."/>
            <person name="Joshi C.G."/>
            <person name="Kumar D."/>
            <person name="Nagpure N.S."/>
            <person name="Pandey M."/>
            <person name="Agarwal S."/>
            <person name="Srivastava S."/>
            <person name="Singh M."/>
            <person name="Sahoo L."/>
            <person name="Jayasankar P."/>
            <person name="Meher P.K."/>
            <person name="Koringa P.G."/>
            <person name="Iquebal M.A."/>
            <person name="Das S.P."/>
            <person name="Bit A."/>
            <person name="Patnaik S."/>
            <person name="Patel N."/>
            <person name="Shah T.M."/>
            <person name="Hinsu A."/>
            <person name="Jena J.K."/>
        </authorList>
    </citation>
    <scope>NUCLEOTIDE SEQUENCE</scope>
    <source>
        <strain evidence="5">CIFAMagur01</strain>
        <tissue evidence="5">Testis</tissue>
    </source>
</reference>
<name>A0A8J4WYA0_CLAMG</name>
<feature type="region of interest" description="Disordered" evidence="4">
    <location>
        <begin position="1526"/>
        <end position="1558"/>
    </location>
</feature>
<dbReference type="PANTHER" id="PTHR47544:SF3">
    <property type="entry name" value="RHO GUANINE NUCLEOTIDE EXCHANGE FACTOR 4 ISOFORM X1"/>
    <property type="match status" value="1"/>
</dbReference>
<feature type="compositionally biased region" description="Basic and acidic residues" evidence="4">
    <location>
        <begin position="276"/>
        <end position="287"/>
    </location>
</feature>
<comment type="caution">
    <text evidence="5">The sequence shown here is derived from an EMBL/GenBank/DDBJ whole genome shotgun (WGS) entry which is preliminary data.</text>
</comment>
<dbReference type="PANTHER" id="PTHR47544">
    <property type="entry name" value="RHO GUANINE NUCLEOTIDE EXCHANGE FACTOR 4"/>
    <property type="match status" value="1"/>
</dbReference>
<keyword evidence="3" id="KW-0344">Guanine-nucleotide releasing factor</keyword>
<feature type="compositionally biased region" description="Basic and acidic residues" evidence="4">
    <location>
        <begin position="76"/>
        <end position="85"/>
    </location>
</feature>
<feature type="compositionally biased region" description="Low complexity" evidence="4">
    <location>
        <begin position="1529"/>
        <end position="1543"/>
    </location>
</feature>
<dbReference type="OrthoDB" id="660555at2759"/>
<sequence length="2067" mass="226319">RRLRASPAVSRTPAVRNSATEDVDSLQEERADVRSEPVQEEAQDMMEEYFETRSWHSSTSSDCTEDHENFSSSGFRKQDSEGHHGVFDVPQMSMDREDLMFPSGSECSVTNLDSGSGCAVLKEAGFPSFTDTCMFLTPQDSDLLTTSKELVVHVENRCTAETLNGSMYDEAADLSEKARLPSILQSSRSSGGLMGSDLVASTRGVVDVFSSKSLKKLDSSHSERSSDVLEINTGKKQLMTLANDSGVKIADDSGLLSFPELVSEEAGLPSISQATSEERPTLTDRSESAPQLEQTPDLSTYHGTCSSPTSSPDLSNLHSGCDDVSSLEEAGLPSTTQDAVPVPCLLDSQLLTIPEETPGLIYRSTSAPELKNTSAFTAKRNHVAHGIIFPSPKSSPDIRNLEMNMDVKQHMVPLDNDFSMVTSDDLENAELVHRLPPEETELPSISQACTSNTDSINERCEAEHLSTPDSDIMDFSSSVQIGIFRNLNFSHSEGKNDDLGVTIQGEELMEHLESFSNAISLDDSKCEEVLNSSSLEEAGFSLISQTSMSSDSTDSQLLVSSKETLALTGRSEAVAQLDSTPDLNATNISSSEQSPQIAIMGSSESEEKSDGLVMNTDGEHFIEPLPRQCRVIILDDNSADGLSIKRVSNEAGLYSISNANISDPGLVNSQLFPTSVKPPELTCESEAAPQLEKLSTLVIASNNQLYYCSNKCSPDLRNLENLESSFSEVMNDDQQMNGDQAESKVPKEVSADSGDDVATCWSSLDEAGLPFILHTNTVSKDLKELELYSAKDNLTSTEQSDTKLEYLDVSNLEINNSCLQLKTDTNDLVVPLTDTAEILSKEAGLPFIFQSSVSDTDLSIGQTDAVTQLDSRSDLSAGSKHQFDFRSPKSSPDIRNLEINMNVEQHLLSLENDCSVVTSDDLQNTEIVNQLSSKEAGLPSFSQAIVSNTDLISSQLFNISKDTHAPPGGERSEPELYLGNASDLTGIGRNEEQSDRISKMENIAVFRMTTDMGEPLGQVDEAGVNPLDINSKMVVDPSVDGKTSMVPLMEGCSCVQSCDMSGLQPEGTSSLRNDQEQVSNLNINSSYAFKDGDDCSAEEGSSSLLYDDGFISEPYIPVISKETLDLSLNNDETERRSNDLDDLVNLQFLQNKKSVKEFTAKPQKEQEVIYSDNSGDIDSYVMLFSAGKESQSVVYSQENVVEHPPGPVEVFFKESIPLHSINVTKCTKHPLQGDQVCAKEHEVRISYGDYCMQENTGLKTLLPSATSQGSDTNNNTKQHTPETLHTSQRSLLEHKLWCHTRPLVQDGPLGVFSNLSDNSASCFENPETVMMDSKRDISNALGVDDASQENMFGKDYLLEEAQRGLVPFSGQSSEFSQATSENGPLYQKKVQEQSLLPPSASTSGTYGLGNNESVTEPYCPDFLQFQSFPFIDSSIGSMSDLEIQQIMESEQPQETSGDLDGEQKDLVPSVNSDQNDMLYNVRSVKGASDNPYHVDITCLTNEFEGIDDLLNYASQDHDFVTINDKVERSSQSPTESSSTSTDSIQKSKETKSMSAAKSSRFSMFTRIPSFRKSKRDAKDAIKVEHETIIPPEVEKEKNQLPNCNPAADLMAKYEDQSSDITGKALDESCNGQSKSTSISKNTQQYNYNSKRVQIQPVFDLQKKSKSSENFLMKLALAQRSLSSFFEVRTGDKDNQQDSNMLNRDTKSRQWKKKKASKEVELLKRTRSLPGPSGTKSRHGVQSDCPDPQGFQSCKEDSKSTSHSGTLAETELAEGDTLSNRLGKTSDVLETVQRPENISETLMHPSAFALASSSFTRSLGSFESLDTPSKPITPKPQNPGVWSQRSSFRYPSKSVATSLCSLGEGPSLEGRSEGSQRQILQRATRLASAQFFDSEYLVEGSNSDNQSQASLVSSSSTTESEPGQDGCKSSLQSSSSVLRVRRSDRRVLRPRPLSDLCSWSSPLQEIGETAADYIQERNITHSLKAKIEKRSCSDEGLGEYREVPKMKAVMQRSLGTLSTTSEEQQKVGMRLSFTSAQQSSMSLKDHFFSQSTPIGLDCLHWPRPVSLS</sequence>
<dbReference type="GO" id="GO:0005085">
    <property type="term" value="F:guanyl-nucleotide exchange factor activity"/>
    <property type="evidence" value="ECO:0007669"/>
    <property type="project" value="UniProtKB-KW"/>
</dbReference>
<evidence type="ECO:0000256" key="2">
    <source>
        <dbReference type="ARBA" id="ARBA00022490"/>
    </source>
</evidence>
<feature type="non-terminal residue" evidence="5">
    <location>
        <position position="2067"/>
    </location>
</feature>
<protein>
    <submittedName>
        <fullName evidence="5">Rho guanine nucleotide exchange factor 4 isoform X1</fullName>
    </submittedName>
</protein>
<accession>A0A8J4WYA0</accession>
<feature type="region of interest" description="Disordered" evidence="4">
    <location>
        <begin position="1"/>
        <end position="42"/>
    </location>
</feature>
<feature type="region of interest" description="Disordered" evidence="4">
    <location>
        <begin position="1899"/>
        <end position="1942"/>
    </location>
</feature>
<feature type="compositionally biased region" description="Basic and acidic residues" evidence="4">
    <location>
        <begin position="27"/>
        <end position="37"/>
    </location>
</feature>
<evidence type="ECO:0000256" key="1">
    <source>
        <dbReference type="ARBA" id="ARBA00004496"/>
    </source>
</evidence>
<dbReference type="Proteomes" id="UP000727407">
    <property type="component" value="Unassembled WGS sequence"/>
</dbReference>
<evidence type="ECO:0000313" key="5">
    <source>
        <dbReference type="EMBL" id="KAF5895246.1"/>
    </source>
</evidence>
<feature type="non-terminal residue" evidence="5">
    <location>
        <position position="1"/>
    </location>
</feature>
<keyword evidence="2" id="KW-0963">Cytoplasm</keyword>
<comment type="subcellular location">
    <subcellularLocation>
        <location evidence="1">Cytoplasm</location>
    </subcellularLocation>
</comment>
<organism evidence="5 6">
    <name type="scientific">Clarias magur</name>
    <name type="common">Asian catfish</name>
    <name type="synonym">Macropteronotus magur</name>
    <dbReference type="NCBI Taxonomy" id="1594786"/>
    <lineage>
        <taxon>Eukaryota</taxon>
        <taxon>Metazoa</taxon>
        <taxon>Chordata</taxon>
        <taxon>Craniata</taxon>
        <taxon>Vertebrata</taxon>
        <taxon>Euteleostomi</taxon>
        <taxon>Actinopterygii</taxon>
        <taxon>Neopterygii</taxon>
        <taxon>Teleostei</taxon>
        <taxon>Ostariophysi</taxon>
        <taxon>Siluriformes</taxon>
        <taxon>Clariidae</taxon>
        <taxon>Clarias</taxon>
    </lineage>
</organism>
<dbReference type="EMBL" id="QNUK01000332">
    <property type="protein sequence ID" value="KAF5895246.1"/>
    <property type="molecule type" value="Genomic_DNA"/>
</dbReference>
<feature type="compositionally biased region" description="Low complexity" evidence="4">
    <location>
        <begin position="1928"/>
        <end position="1937"/>
    </location>
</feature>
<evidence type="ECO:0000256" key="4">
    <source>
        <dbReference type="SAM" id="MobiDB-lite"/>
    </source>
</evidence>
<evidence type="ECO:0000313" key="6">
    <source>
        <dbReference type="Proteomes" id="UP000727407"/>
    </source>
</evidence>
<keyword evidence="6" id="KW-1185">Reference proteome</keyword>
<evidence type="ECO:0000256" key="3">
    <source>
        <dbReference type="ARBA" id="ARBA00022658"/>
    </source>
</evidence>
<feature type="region of interest" description="Disordered" evidence="4">
    <location>
        <begin position="1690"/>
        <end position="1781"/>
    </location>
</feature>
<proteinExistence type="predicted"/>
<feature type="region of interest" description="Disordered" evidence="4">
    <location>
        <begin position="56"/>
        <end position="85"/>
    </location>
</feature>
<dbReference type="GO" id="GO:0005737">
    <property type="term" value="C:cytoplasm"/>
    <property type="evidence" value="ECO:0007669"/>
    <property type="project" value="UniProtKB-SubCell"/>
</dbReference>